<dbReference type="EMBL" id="MZ130482">
    <property type="protein sequence ID" value="QWM89762.1"/>
    <property type="molecule type" value="Genomic_DNA"/>
</dbReference>
<keyword evidence="2" id="KW-1185">Reference proteome</keyword>
<gene>
    <name evidence="1" type="primary">gp_16532</name>
</gene>
<organism evidence="1 2">
    <name type="scientific">uncultured phage cr77_1</name>
    <dbReference type="NCBI Taxonomy" id="2986410"/>
    <lineage>
        <taxon>Viruses</taxon>
        <taxon>Duplodnaviria</taxon>
        <taxon>Heunggongvirae</taxon>
        <taxon>Uroviricota</taxon>
        <taxon>Caudoviricetes</taxon>
        <taxon>Crassvirales</taxon>
        <taxon>Suoliviridae</taxon>
        <taxon>Boorivirinae</taxon>
        <taxon>Canhaevirus</taxon>
        <taxon>Canhaevirus faecalis</taxon>
    </lineage>
</organism>
<evidence type="ECO:0000313" key="1">
    <source>
        <dbReference type="EMBL" id="QWM89762.1"/>
    </source>
</evidence>
<sequence length="201" mass="23762">MNVLRYIKIGFVALTVFLGLNNYRLSNKVDYLDNRLAETKHALHYYEGKLNDAEDNNKVLMLTIDDFKESNDSLVKVIRKQAKELKLKDKELNTVSSTEIVIKDTILHKIKDPNPDFLVELKPNQLTTIKIERKDSILTHILDIRNRQDLYISERKVWRKKGFFRRLFTLNFKKDLIRDYQIINTNPLIKTIETRVITISK</sequence>
<accession>A0AAE7RVU3</accession>
<reference evidence="1 2" key="1">
    <citation type="submission" date="2021-04" db="EMBL/GenBank/DDBJ databases">
        <authorList>
            <person name="Shkoporov A.N."/>
            <person name="Stockdale S.R."/>
            <person name="Guerin E."/>
            <person name="Ross R.P."/>
            <person name="Hill C."/>
        </authorList>
    </citation>
    <scope>NUCLEOTIDE SEQUENCE [LARGE SCALE GENOMIC DNA]</scope>
    <source>
        <strain evidence="2">cr77_1</strain>
    </source>
</reference>
<dbReference type="RefSeq" id="YP_010359334.1">
    <property type="nucleotide sequence ID" value="NC_062772.1"/>
</dbReference>
<proteinExistence type="predicted"/>
<evidence type="ECO:0000313" key="2">
    <source>
        <dbReference type="Proteomes" id="UP000827562"/>
    </source>
</evidence>
<name>A0AAE7RVU3_9CAUD</name>
<dbReference type="GeneID" id="75692068"/>
<dbReference type="Proteomes" id="UP000827562">
    <property type="component" value="Segment"/>
</dbReference>
<dbReference type="KEGG" id="vg:75692068"/>
<protein>
    <submittedName>
        <fullName evidence="1">Uncharacterized protein</fullName>
    </submittedName>
</protein>